<dbReference type="Pfam" id="PF04977">
    <property type="entry name" value="DivIC"/>
    <property type="match status" value="1"/>
</dbReference>
<dbReference type="EMBL" id="LBYB01000003">
    <property type="protein sequence ID" value="KKR42276.1"/>
    <property type="molecule type" value="Genomic_DNA"/>
</dbReference>
<evidence type="ECO:0000313" key="2">
    <source>
        <dbReference type="Proteomes" id="UP000034881"/>
    </source>
</evidence>
<dbReference type="AlphaFoldDB" id="A0A0G0QXV6"/>
<protein>
    <submittedName>
        <fullName evidence="1">Septum formation initiator</fullName>
    </submittedName>
</protein>
<name>A0A0G0QXV6_9BACT</name>
<gene>
    <name evidence="1" type="ORF">UT77_C0003G0071</name>
</gene>
<sequence>MLGLIILVSLVVAYNLIAQIMDATKSGERLSAAADEVNKLEVKNKALKEKLSQIQSPQFIEEEVRNKLGFTKKGETIVVIPEEKIKLVLGASSSAAAVRLPNWLGWLKVFFK</sequence>
<dbReference type="InterPro" id="IPR007060">
    <property type="entry name" value="FtsL/DivIC"/>
</dbReference>
<evidence type="ECO:0000313" key="1">
    <source>
        <dbReference type="EMBL" id="KKR42276.1"/>
    </source>
</evidence>
<dbReference type="Proteomes" id="UP000034881">
    <property type="component" value="Unassembled WGS sequence"/>
</dbReference>
<accession>A0A0G0QXV6</accession>
<proteinExistence type="predicted"/>
<reference evidence="1 2" key="1">
    <citation type="journal article" date="2015" name="Nature">
        <title>rRNA introns, odd ribosomes, and small enigmatic genomes across a large radiation of phyla.</title>
        <authorList>
            <person name="Brown C.T."/>
            <person name="Hug L.A."/>
            <person name="Thomas B.C."/>
            <person name="Sharon I."/>
            <person name="Castelle C.J."/>
            <person name="Singh A."/>
            <person name="Wilkins M.J."/>
            <person name="Williams K.H."/>
            <person name="Banfield J.F."/>
        </authorList>
    </citation>
    <scope>NUCLEOTIDE SEQUENCE [LARGE SCALE GENOMIC DNA]</scope>
</reference>
<organism evidence="1 2">
    <name type="scientific">Candidatus Daviesbacteria bacterium GW2011_GWC2_40_12</name>
    <dbReference type="NCBI Taxonomy" id="1618431"/>
    <lineage>
        <taxon>Bacteria</taxon>
        <taxon>Candidatus Daviesiibacteriota</taxon>
    </lineage>
</organism>
<comment type="caution">
    <text evidence="1">The sequence shown here is derived from an EMBL/GenBank/DDBJ whole genome shotgun (WGS) entry which is preliminary data.</text>
</comment>